<sequence>MKKRKELDALVSCRATAPRAASQHSVQELLRKGAAAAAGGNGGHGSDSSDVESSYAVLASYRSAAAPPVRWWAWLPVWLVLLIGVAGALVWLHLALRQDVDALRTRLHRVDVDGKKLPAQLHDLHSQIKGLEQNLSSTAAELHRTAADLVALAKQVAELKATTGSLQESVASAPQIKGLPSAVTDLKQNVANLGSQVSSLENGLQALKEQHTSLQALRKDLDQIKEQVQRAGNSSSSAADDQGSTHANLHDLEQSVQRYLGEVRAVVDRRLVGIESDLKEVHTATENHTDILLRQQTQLEGVLNCSHTCPADLSPENLSLALDRLWSFNATNNGSAVGALREASHLGTVYQGLQIQLGVNRSASDEVAELLQKAALYTHSQPSSTTQRPTSAAAQQASSTKAPKSEGDAGQKVNAATNNATARQP</sequence>
<dbReference type="Proteomes" id="UP001321473">
    <property type="component" value="Unassembled WGS sequence"/>
</dbReference>
<feature type="compositionally biased region" description="Polar residues" evidence="2">
    <location>
        <begin position="414"/>
        <end position="425"/>
    </location>
</feature>
<evidence type="ECO:0000256" key="3">
    <source>
        <dbReference type="SAM" id="Phobius"/>
    </source>
</evidence>
<proteinExistence type="predicted"/>
<feature type="region of interest" description="Disordered" evidence="2">
    <location>
        <begin position="379"/>
        <end position="425"/>
    </location>
</feature>
<evidence type="ECO:0000313" key="4">
    <source>
        <dbReference type="EMBL" id="KAK8770259.1"/>
    </source>
</evidence>
<dbReference type="AlphaFoldDB" id="A0AAQ4E6C8"/>
<dbReference type="PANTHER" id="PTHR15717:SF2">
    <property type="entry name" value="EF-HAND CALCIUM-BINDING DOMAIN-CONTAINING PROTEIN 14"/>
    <property type="match status" value="1"/>
</dbReference>
<keyword evidence="3" id="KW-0812">Transmembrane</keyword>
<feature type="transmembrane region" description="Helical" evidence="3">
    <location>
        <begin position="71"/>
        <end position="96"/>
    </location>
</feature>
<dbReference type="EMBL" id="JARKHS020021392">
    <property type="protein sequence ID" value="KAK8770259.1"/>
    <property type="molecule type" value="Genomic_DNA"/>
</dbReference>
<gene>
    <name evidence="4" type="ORF">V5799_013276</name>
</gene>
<accession>A0AAQ4E6C8</accession>
<feature type="compositionally biased region" description="Low complexity" evidence="2">
    <location>
        <begin position="380"/>
        <end position="402"/>
    </location>
</feature>
<keyword evidence="1" id="KW-0175">Coiled coil</keyword>
<evidence type="ECO:0000256" key="2">
    <source>
        <dbReference type="SAM" id="MobiDB-lite"/>
    </source>
</evidence>
<feature type="coiled-coil region" evidence="1">
    <location>
        <begin position="190"/>
        <end position="234"/>
    </location>
</feature>
<evidence type="ECO:0000313" key="5">
    <source>
        <dbReference type="Proteomes" id="UP001321473"/>
    </source>
</evidence>
<name>A0AAQ4E6C8_AMBAM</name>
<evidence type="ECO:0000256" key="1">
    <source>
        <dbReference type="SAM" id="Coils"/>
    </source>
</evidence>
<dbReference type="InterPro" id="IPR042352">
    <property type="entry name" value="EFCAB14"/>
</dbReference>
<comment type="caution">
    <text evidence="4">The sequence shown here is derived from an EMBL/GenBank/DDBJ whole genome shotgun (WGS) entry which is preliminary data.</text>
</comment>
<keyword evidence="5" id="KW-1185">Reference proteome</keyword>
<keyword evidence="3" id="KW-0472">Membrane</keyword>
<organism evidence="4 5">
    <name type="scientific">Amblyomma americanum</name>
    <name type="common">Lone star tick</name>
    <dbReference type="NCBI Taxonomy" id="6943"/>
    <lineage>
        <taxon>Eukaryota</taxon>
        <taxon>Metazoa</taxon>
        <taxon>Ecdysozoa</taxon>
        <taxon>Arthropoda</taxon>
        <taxon>Chelicerata</taxon>
        <taxon>Arachnida</taxon>
        <taxon>Acari</taxon>
        <taxon>Parasitiformes</taxon>
        <taxon>Ixodida</taxon>
        <taxon>Ixodoidea</taxon>
        <taxon>Ixodidae</taxon>
        <taxon>Amblyomminae</taxon>
        <taxon>Amblyomma</taxon>
    </lineage>
</organism>
<reference evidence="4 5" key="1">
    <citation type="journal article" date="2023" name="Arcadia Sci">
        <title>De novo assembly of a long-read Amblyomma americanum tick genome.</title>
        <authorList>
            <person name="Chou S."/>
            <person name="Poskanzer K.E."/>
            <person name="Rollins M."/>
            <person name="Thuy-Boun P.S."/>
        </authorList>
    </citation>
    <scope>NUCLEOTIDE SEQUENCE [LARGE SCALE GENOMIC DNA]</scope>
    <source>
        <strain evidence="4">F_SG_1</strain>
        <tissue evidence="4">Salivary glands</tissue>
    </source>
</reference>
<protein>
    <submittedName>
        <fullName evidence="4">Uncharacterized protein</fullName>
    </submittedName>
</protein>
<dbReference type="PANTHER" id="PTHR15717">
    <property type="entry name" value="PROTEIN KIAA0494"/>
    <property type="match status" value="1"/>
</dbReference>
<dbReference type="Gene3D" id="1.10.287.1490">
    <property type="match status" value="1"/>
</dbReference>
<keyword evidence="3" id="KW-1133">Transmembrane helix</keyword>